<dbReference type="GeneTree" id="ENSGT01030000236804"/>
<organism evidence="1">
    <name type="scientific">Pundamilia nyererei</name>
    <dbReference type="NCBI Taxonomy" id="303518"/>
    <lineage>
        <taxon>Eukaryota</taxon>
        <taxon>Metazoa</taxon>
        <taxon>Chordata</taxon>
        <taxon>Craniata</taxon>
        <taxon>Vertebrata</taxon>
        <taxon>Euteleostomi</taxon>
        <taxon>Actinopterygii</taxon>
        <taxon>Neopterygii</taxon>
        <taxon>Teleostei</taxon>
        <taxon>Neoteleostei</taxon>
        <taxon>Acanthomorphata</taxon>
        <taxon>Ovalentaria</taxon>
        <taxon>Cichlomorphae</taxon>
        <taxon>Cichliformes</taxon>
        <taxon>Cichlidae</taxon>
        <taxon>African cichlids</taxon>
        <taxon>Pseudocrenilabrinae</taxon>
        <taxon>Haplochromini</taxon>
        <taxon>Pundamilia</taxon>
    </lineage>
</organism>
<sequence length="96" mass="10845">MINAPENKHLKGMCTSPAVYVLPRSVRRPKLSPSDEKNLVRIFRNNPGTTKAQACKKLETGRRGYVLKFAAAHIAKPNAFWEKVLCSDDTEFEMPQ</sequence>
<dbReference type="Ensembl" id="ENSPNYT00000002886.1">
    <property type="protein sequence ID" value="ENSPNYP00000002813.1"/>
    <property type="gene ID" value="ENSPNYG00000002203.1"/>
</dbReference>
<dbReference type="AlphaFoldDB" id="A0A3B4EYM3"/>
<accession>A0A3B4EYM3</accession>
<reference evidence="1" key="1">
    <citation type="submission" date="2023-09" db="UniProtKB">
        <authorList>
            <consortium name="Ensembl"/>
        </authorList>
    </citation>
    <scope>IDENTIFICATION</scope>
</reference>
<evidence type="ECO:0000313" key="1">
    <source>
        <dbReference type="Ensembl" id="ENSPNYP00000002813.1"/>
    </source>
</evidence>
<proteinExistence type="predicted"/>
<protein>
    <submittedName>
        <fullName evidence="1">Uncharacterized protein</fullName>
    </submittedName>
</protein>
<name>A0A3B4EYM3_9CICH</name>